<comment type="caution">
    <text evidence="3">The sequence shown here is derived from an EMBL/GenBank/DDBJ whole genome shotgun (WGS) entry which is preliminary data.</text>
</comment>
<proteinExistence type="predicted"/>
<feature type="chain" id="PRO_5016571589" description="DUF4148 domain-containing protein" evidence="2">
    <location>
        <begin position="20"/>
        <end position="68"/>
    </location>
</feature>
<evidence type="ECO:0000313" key="4">
    <source>
        <dbReference type="Proteomes" id="UP000255165"/>
    </source>
</evidence>
<feature type="signal peptide" evidence="2">
    <location>
        <begin position="1"/>
        <end position="19"/>
    </location>
</feature>
<gene>
    <name evidence="3" type="ORF">DN412_05965</name>
</gene>
<protein>
    <recommendedName>
        <fullName evidence="5">DUF4148 domain-containing protein</fullName>
    </recommendedName>
</protein>
<organism evidence="3 4">
    <name type="scientific">Cupriavidus lacunae</name>
    <dbReference type="NCBI Taxonomy" id="2666307"/>
    <lineage>
        <taxon>Bacteria</taxon>
        <taxon>Pseudomonadati</taxon>
        <taxon>Pseudomonadota</taxon>
        <taxon>Betaproteobacteria</taxon>
        <taxon>Burkholderiales</taxon>
        <taxon>Burkholderiaceae</taxon>
        <taxon>Cupriavidus</taxon>
    </lineage>
</organism>
<name>A0A370P0K8_9BURK</name>
<evidence type="ECO:0000256" key="2">
    <source>
        <dbReference type="SAM" id="SignalP"/>
    </source>
</evidence>
<reference evidence="4" key="1">
    <citation type="submission" date="2018-06" db="EMBL/GenBank/DDBJ databases">
        <authorList>
            <person name="Feng T."/>
            <person name="Jeon C.O."/>
        </authorList>
    </citation>
    <scope>NUCLEOTIDE SEQUENCE [LARGE SCALE GENOMIC DNA]</scope>
    <source>
        <strain evidence="4">S23</strain>
    </source>
</reference>
<dbReference type="RefSeq" id="WP_115013658.1">
    <property type="nucleotide sequence ID" value="NZ_QKWJ01000004.1"/>
</dbReference>
<evidence type="ECO:0000313" key="3">
    <source>
        <dbReference type="EMBL" id="RDK11363.1"/>
    </source>
</evidence>
<feature type="region of interest" description="Disordered" evidence="1">
    <location>
        <begin position="24"/>
        <end position="68"/>
    </location>
</feature>
<evidence type="ECO:0000256" key="1">
    <source>
        <dbReference type="SAM" id="MobiDB-lite"/>
    </source>
</evidence>
<keyword evidence="2" id="KW-0732">Signal</keyword>
<dbReference type="AlphaFoldDB" id="A0A370P0K8"/>
<evidence type="ECO:0008006" key="5">
    <source>
        <dbReference type="Google" id="ProtNLM"/>
    </source>
</evidence>
<feature type="compositionally biased region" description="Polar residues" evidence="1">
    <location>
        <begin position="40"/>
        <end position="54"/>
    </location>
</feature>
<sequence length="68" mass="7034">MIRTHILMAIAATVFVAVADPTLATVNDHPGTPPAGAAQPNDNASRQLAASSLDNAREGDGTLYGYRV</sequence>
<keyword evidence="4" id="KW-1185">Reference proteome</keyword>
<dbReference type="EMBL" id="QKWJ01000004">
    <property type="protein sequence ID" value="RDK11363.1"/>
    <property type="molecule type" value="Genomic_DNA"/>
</dbReference>
<dbReference type="Proteomes" id="UP000255165">
    <property type="component" value="Unassembled WGS sequence"/>
</dbReference>
<accession>A0A370P0K8</accession>